<dbReference type="PROSITE" id="PS00211">
    <property type="entry name" value="ABC_TRANSPORTER_1"/>
    <property type="match status" value="1"/>
</dbReference>
<keyword evidence="5 13" id="KW-0813">Transport</keyword>
<feature type="transmembrane region" description="Helical" evidence="13">
    <location>
        <begin position="195"/>
        <end position="213"/>
    </location>
</feature>
<feature type="transmembrane region" description="Helical" evidence="13">
    <location>
        <begin position="129"/>
        <end position="156"/>
    </location>
</feature>
<keyword evidence="10" id="KW-0067">ATP-binding</keyword>
<evidence type="ECO:0000313" key="17">
    <source>
        <dbReference type="Proteomes" id="UP000245535"/>
    </source>
</evidence>
<gene>
    <name evidence="16" type="ORF">BC781_101683</name>
</gene>
<keyword evidence="17" id="KW-1185">Reference proteome</keyword>
<dbReference type="InterPro" id="IPR000515">
    <property type="entry name" value="MetI-like"/>
</dbReference>
<sequence>MEWAPFILSLKLALVTTIILCVIALPLAKILAFSSFKGKPVVESLVSLPLLLPPSVLGFYFLILFHPSNIFGQLIDQMFGLRLVFTFEGLVMASVIYSLPFMVSPIQTGLQNLPSSLREMSFSMGKSEWWSFFNVLLPNIKISLLSAFALTFAHVIGEFGVVLMLGGSIPNETRVASIAIFDEVEALNYTSAHQYAAVLLVFSFSVLLFINYLKKVKNWNLSLITKKQSSTQFLHAEIEPKSVENIAIDFRKKFEQQEINLQFNFKSNQIIGLTGPSGAGKTSLLKGIAGLSSFSEGEMNWGKEPWNKATRQMVSPQCRKLGVVFQDYALFPHLNVQENLCFSLQSTNAFYDELVEKLELEELLDQYPNTLSGGQQQRVAIGRALLMNPNFILLDEPFSALDFRLKKQVVEFLLASHKKRNTGMLIVSHEVELLNKICDKVFLIHEGKLVTEAIDEPLNFKLA</sequence>
<dbReference type="PROSITE" id="PS50893">
    <property type="entry name" value="ABC_TRANSPORTER_2"/>
    <property type="match status" value="1"/>
</dbReference>
<feature type="domain" description="ABC transporter" evidence="14">
    <location>
        <begin position="243"/>
        <end position="462"/>
    </location>
</feature>
<reference evidence="16 17" key="1">
    <citation type="submission" date="2018-03" db="EMBL/GenBank/DDBJ databases">
        <title>Genomic Encyclopedia of Archaeal and Bacterial Type Strains, Phase II (KMG-II): from individual species to whole genera.</title>
        <authorList>
            <person name="Goeker M."/>
        </authorList>
    </citation>
    <scope>NUCLEOTIDE SEQUENCE [LARGE SCALE GENOMIC DNA]</scope>
    <source>
        <strain evidence="16 17">DSM 28229</strain>
    </source>
</reference>
<comment type="caution">
    <text evidence="16">The sequence shown here is derived from an EMBL/GenBank/DDBJ whole genome shotgun (WGS) entry which is preliminary data.</text>
</comment>
<name>A0A315ZGN9_SEDFL</name>
<dbReference type="SUPFAM" id="SSF161098">
    <property type="entry name" value="MetI-like"/>
    <property type="match status" value="1"/>
</dbReference>
<evidence type="ECO:0000256" key="5">
    <source>
        <dbReference type="ARBA" id="ARBA00022448"/>
    </source>
</evidence>
<dbReference type="OrthoDB" id="9795403at2"/>
<evidence type="ECO:0000256" key="12">
    <source>
        <dbReference type="ARBA" id="ARBA00023136"/>
    </source>
</evidence>
<evidence type="ECO:0000259" key="15">
    <source>
        <dbReference type="PROSITE" id="PS50928"/>
    </source>
</evidence>
<dbReference type="Pfam" id="PF00528">
    <property type="entry name" value="BPD_transp_1"/>
    <property type="match status" value="1"/>
</dbReference>
<dbReference type="InterPro" id="IPR003439">
    <property type="entry name" value="ABC_transporter-like_ATP-bd"/>
</dbReference>
<dbReference type="PROSITE" id="PS50928">
    <property type="entry name" value="ABC_TM1"/>
    <property type="match status" value="1"/>
</dbReference>
<comment type="subcellular location">
    <subcellularLocation>
        <location evidence="2 13">Cell membrane</location>
        <topology evidence="2 13">Multi-pass membrane protein</topology>
    </subcellularLocation>
</comment>
<dbReference type="NCBIfam" id="TIGR02141">
    <property type="entry name" value="modB_ABC"/>
    <property type="match status" value="1"/>
</dbReference>
<evidence type="ECO:0000256" key="6">
    <source>
        <dbReference type="ARBA" id="ARBA00022475"/>
    </source>
</evidence>
<feature type="transmembrane region" description="Helical" evidence="13">
    <location>
        <begin position="45"/>
        <end position="65"/>
    </location>
</feature>
<dbReference type="RefSeq" id="WP_109615833.1">
    <property type="nucleotide sequence ID" value="NZ_QGDO01000001.1"/>
</dbReference>
<dbReference type="GO" id="GO:0015098">
    <property type="term" value="F:molybdate ion transmembrane transporter activity"/>
    <property type="evidence" value="ECO:0007669"/>
    <property type="project" value="InterPro"/>
</dbReference>
<dbReference type="Pfam" id="PF00005">
    <property type="entry name" value="ABC_tran"/>
    <property type="match status" value="1"/>
</dbReference>
<organism evidence="16 17">
    <name type="scientific">Sediminitomix flava</name>
    <dbReference type="NCBI Taxonomy" id="379075"/>
    <lineage>
        <taxon>Bacteria</taxon>
        <taxon>Pseudomonadati</taxon>
        <taxon>Bacteroidota</taxon>
        <taxon>Cytophagia</taxon>
        <taxon>Cytophagales</taxon>
        <taxon>Flammeovirgaceae</taxon>
        <taxon>Sediminitomix</taxon>
    </lineage>
</organism>
<evidence type="ECO:0000256" key="13">
    <source>
        <dbReference type="RuleBase" id="RU363032"/>
    </source>
</evidence>
<evidence type="ECO:0000256" key="10">
    <source>
        <dbReference type="ARBA" id="ARBA00022840"/>
    </source>
</evidence>
<keyword evidence="7" id="KW-0500">Molybdenum</keyword>
<dbReference type="EMBL" id="QGDO01000001">
    <property type="protein sequence ID" value="PWJ44333.1"/>
    <property type="molecule type" value="Genomic_DNA"/>
</dbReference>
<dbReference type="PANTHER" id="PTHR30183:SF8">
    <property type="entry name" value="MOLYBDENUM TRANSPORT SYSTEM PERMEASE"/>
    <property type="match status" value="1"/>
</dbReference>
<dbReference type="GO" id="GO:0005524">
    <property type="term" value="F:ATP binding"/>
    <property type="evidence" value="ECO:0007669"/>
    <property type="project" value="UniProtKB-KW"/>
</dbReference>
<evidence type="ECO:0000256" key="9">
    <source>
        <dbReference type="ARBA" id="ARBA00022741"/>
    </source>
</evidence>
<evidence type="ECO:0000256" key="2">
    <source>
        <dbReference type="ARBA" id="ARBA00004651"/>
    </source>
</evidence>
<evidence type="ECO:0000256" key="11">
    <source>
        <dbReference type="ARBA" id="ARBA00022989"/>
    </source>
</evidence>
<dbReference type="SMART" id="SM00382">
    <property type="entry name" value="AAA"/>
    <property type="match status" value="1"/>
</dbReference>
<evidence type="ECO:0000256" key="4">
    <source>
        <dbReference type="ARBA" id="ARBA00018710"/>
    </source>
</evidence>
<dbReference type="InterPro" id="IPR003593">
    <property type="entry name" value="AAA+_ATPase"/>
</dbReference>
<keyword evidence="12 13" id="KW-0472">Membrane</keyword>
<feature type="transmembrane region" description="Helical" evidence="13">
    <location>
        <begin position="12"/>
        <end position="33"/>
    </location>
</feature>
<dbReference type="InterPro" id="IPR035906">
    <property type="entry name" value="MetI-like_sf"/>
</dbReference>
<evidence type="ECO:0000256" key="7">
    <source>
        <dbReference type="ARBA" id="ARBA00022505"/>
    </source>
</evidence>
<dbReference type="AlphaFoldDB" id="A0A315ZGN9"/>
<comment type="similarity">
    <text evidence="3">Belongs to the binding-protein-dependent transport system permease family. CysTW subfamily.</text>
</comment>
<evidence type="ECO:0000313" key="16">
    <source>
        <dbReference type="EMBL" id="PWJ44333.1"/>
    </source>
</evidence>
<dbReference type="SUPFAM" id="SSF52540">
    <property type="entry name" value="P-loop containing nucleoside triphosphate hydrolases"/>
    <property type="match status" value="1"/>
</dbReference>
<dbReference type="CDD" id="cd06261">
    <property type="entry name" value="TM_PBP2"/>
    <property type="match status" value="1"/>
</dbReference>
<dbReference type="InterPro" id="IPR011867">
    <property type="entry name" value="ModB_ABC"/>
</dbReference>
<comment type="function">
    <text evidence="1">Part of the binding-protein-dependent transport system for molybdenum; probably responsible for the translocation of the substrate across the membrane.</text>
</comment>
<feature type="transmembrane region" description="Helical" evidence="13">
    <location>
        <begin position="85"/>
        <end position="108"/>
    </location>
</feature>
<keyword evidence="8 13" id="KW-0812">Transmembrane</keyword>
<dbReference type="InterPro" id="IPR027417">
    <property type="entry name" value="P-loop_NTPase"/>
</dbReference>
<evidence type="ECO:0000256" key="8">
    <source>
        <dbReference type="ARBA" id="ARBA00022692"/>
    </source>
</evidence>
<dbReference type="InterPro" id="IPR017871">
    <property type="entry name" value="ABC_transporter-like_CS"/>
</dbReference>
<evidence type="ECO:0000259" key="14">
    <source>
        <dbReference type="PROSITE" id="PS50893"/>
    </source>
</evidence>
<feature type="domain" description="ABC transmembrane type-1" evidence="15">
    <location>
        <begin position="6"/>
        <end position="210"/>
    </location>
</feature>
<keyword evidence="11 13" id="KW-1133">Transmembrane helix</keyword>
<proteinExistence type="inferred from homology"/>
<dbReference type="GO" id="GO:0016887">
    <property type="term" value="F:ATP hydrolysis activity"/>
    <property type="evidence" value="ECO:0007669"/>
    <property type="project" value="InterPro"/>
</dbReference>
<dbReference type="Gene3D" id="3.40.50.300">
    <property type="entry name" value="P-loop containing nucleotide triphosphate hydrolases"/>
    <property type="match status" value="1"/>
</dbReference>
<keyword evidence="6" id="KW-1003">Cell membrane</keyword>
<dbReference type="GO" id="GO:0005886">
    <property type="term" value="C:plasma membrane"/>
    <property type="evidence" value="ECO:0007669"/>
    <property type="project" value="UniProtKB-SubCell"/>
</dbReference>
<dbReference type="Gene3D" id="1.10.3720.10">
    <property type="entry name" value="MetI-like"/>
    <property type="match status" value="1"/>
</dbReference>
<dbReference type="Proteomes" id="UP000245535">
    <property type="component" value="Unassembled WGS sequence"/>
</dbReference>
<evidence type="ECO:0000256" key="1">
    <source>
        <dbReference type="ARBA" id="ARBA00002949"/>
    </source>
</evidence>
<protein>
    <recommendedName>
        <fullName evidence="4">Molybdenum transport system permease protein ModB</fullName>
    </recommendedName>
</protein>
<accession>A0A315ZGN9</accession>
<evidence type="ECO:0000256" key="3">
    <source>
        <dbReference type="ARBA" id="ARBA00007069"/>
    </source>
</evidence>
<keyword evidence="9" id="KW-0547">Nucleotide-binding</keyword>
<dbReference type="PANTHER" id="PTHR30183">
    <property type="entry name" value="MOLYBDENUM TRANSPORT SYSTEM PERMEASE PROTEIN MODB"/>
    <property type="match status" value="1"/>
</dbReference>